<dbReference type="WBParaSite" id="DME_0000055001-mRNA-1">
    <property type="protein sequence ID" value="DME_0000055001-mRNA-1"/>
    <property type="gene ID" value="DME_0000055001"/>
</dbReference>
<evidence type="ECO:0000256" key="2">
    <source>
        <dbReference type="ARBA" id="ARBA00022741"/>
    </source>
</evidence>
<evidence type="ECO:0000313" key="8">
    <source>
        <dbReference type="Proteomes" id="UP000038040"/>
    </source>
</evidence>
<dbReference type="Proteomes" id="UP000274756">
    <property type="component" value="Unassembled WGS sequence"/>
</dbReference>
<dbReference type="Pfam" id="PF01923">
    <property type="entry name" value="Cob_adeno_trans"/>
    <property type="match status" value="1"/>
</dbReference>
<keyword evidence="1 4" id="KW-0808">Transferase</keyword>
<dbReference type="InterPro" id="IPR016030">
    <property type="entry name" value="CblAdoTrfase-like"/>
</dbReference>
<organism evidence="8 10">
    <name type="scientific">Dracunculus medinensis</name>
    <name type="common">Guinea worm</name>
    <dbReference type="NCBI Taxonomy" id="318479"/>
    <lineage>
        <taxon>Eukaryota</taxon>
        <taxon>Metazoa</taxon>
        <taxon>Ecdysozoa</taxon>
        <taxon>Nematoda</taxon>
        <taxon>Chromadorea</taxon>
        <taxon>Rhabditida</taxon>
        <taxon>Spirurina</taxon>
        <taxon>Dracunculoidea</taxon>
        <taxon>Dracunculidae</taxon>
        <taxon>Dracunculus</taxon>
    </lineage>
</organism>
<dbReference type="OrthoDB" id="549173at2759"/>
<evidence type="ECO:0000313" key="9">
    <source>
        <dbReference type="Proteomes" id="UP000274756"/>
    </source>
</evidence>
<gene>
    <name evidence="7" type="ORF">DME_LOCUS4910</name>
</gene>
<evidence type="ECO:0000256" key="5">
    <source>
        <dbReference type="SAM" id="Phobius"/>
    </source>
</evidence>
<evidence type="ECO:0000256" key="3">
    <source>
        <dbReference type="ARBA" id="ARBA00022840"/>
    </source>
</evidence>
<protein>
    <submittedName>
        <fullName evidence="10">Corrinoid adenosyltransferase</fullName>
    </submittedName>
</protein>
<dbReference type="InterPro" id="IPR036451">
    <property type="entry name" value="CblAdoTrfase-like_sf"/>
</dbReference>
<name>A0A158Q2P0_DRAME</name>
<evidence type="ECO:0000259" key="6">
    <source>
        <dbReference type="Pfam" id="PF01923"/>
    </source>
</evidence>
<keyword evidence="5" id="KW-0812">Transmembrane</keyword>
<evidence type="ECO:0000313" key="10">
    <source>
        <dbReference type="WBParaSite" id="DME_0000055001-mRNA-1"/>
    </source>
</evidence>
<evidence type="ECO:0000256" key="4">
    <source>
        <dbReference type="RuleBase" id="RU366026"/>
    </source>
</evidence>
<keyword evidence="5" id="KW-0472">Membrane</keyword>
<reference evidence="7 9" key="2">
    <citation type="submission" date="2018-11" db="EMBL/GenBank/DDBJ databases">
        <authorList>
            <consortium name="Pathogen Informatics"/>
        </authorList>
    </citation>
    <scope>NUCLEOTIDE SEQUENCE [LARGE SCALE GENOMIC DNA]</scope>
</reference>
<dbReference type="STRING" id="318479.A0A158Q2P0"/>
<sequence>MYSNEMRSLYSFCLIFFIFQFLLYFYIYIFLINLPSEKTKFDVSFYNFVNEQIDVYGDRTPPLRAFILPGGGELSSTLQYARAVCRRVERTIVPLLKAEAIDGDCLRFVNRLSDLLFILARYIASISGRKEAVYHRFQSDPESKITQIP</sequence>
<dbReference type="SUPFAM" id="SSF89028">
    <property type="entry name" value="Cobalamin adenosyltransferase-like"/>
    <property type="match status" value="1"/>
</dbReference>
<keyword evidence="5" id="KW-1133">Transmembrane helix</keyword>
<dbReference type="PANTHER" id="PTHR12213">
    <property type="entry name" value="CORRINOID ADENOSYLTRANSFERASE"/>
    <property type="match status" value="1"/>
</dbReference>
<dbReference type="InterPro" id="IPR029499">
    <property type="entry name" value="PduO-typ"/>
</dbReference>
<dbReference type="Gene3D" id="1.20.1200.10">
    <property type="entry name" value="Cobalamin adenosyltransferase-like"/>
    <property type="match status" value="1"/>
</dbReference>
<feature type="transmembrane region" description="Helical" evidence="5">
    <location>
        <begin position="12"/>
        <end position="31"/>
    </location>
</feature>
<dbReference type="GO" id="GO:0008817">
    <property type="term" value="F:corrinoid adenosyltransferase activity"/>
    <property type="evidence" value="ECO:0007669"/>
    <property type="project" value="TreeGrafter"/>
</dbReference>
<feature type="domain" description="Cobalamin adenosyltransferase-like" evidence="6">
    <location>
        <begin position="39"/>
        <end position="123"/>
    </location>
</feature>
<dbReference type="PANTHER" id="PTHR12213:SF0">
    <property type="entry name" value="CORRINOID ADENOSYLTRANSFERASE MMAB"/>
    <property type="match status" value="1"/>
</dbReference>
<dbReference type="EMBL" id="UYYG01001151">
    <property type="protein sequence ID" value="VDN54937.1"/>
    <property type="molecule type" value="Genomic_DNA"/>
</dbReference>
<evidence type="ECO:0000256" key="1">
    <source>
        <dbReference type="ARBA" id="ARBA00022679"/>
    </source>
</evidence>
<keyword evidence="2 4" id="KW-0547">Nucleotide-binding</keyword>
<reference evidence="10" key="1">
    <citation type="submission" date="2016-04" db="UniProtKB">
        <authorList>
            <consortium name="WormBaseParasite"/>
        </authorList>
    </citation>
    <scope>IDENTIFICATION</scope>
</reference>
<dbReference type="GO" id="GO:0005524">
    <property type="term" value="F:ATP binding"/>
    <property type="evidence" value="ECO:0007669"/>
    <property type="project" value="UniProtKB-UniRule"/>
</dbReference>
<evidence type="ECO:0000313" key="7">
    <source>
        <dbReference type="EMBL" id="VDN54937.1"/>
    </source>
</evidence>
<accession>A0A158Q2P0</accession>
<keyword evidence="3 4" id="KW-0067">ATP-binding</keyword>
<proteinExistence type="inferred from homology"/>
<dbReference type="Proteomes" id="UP000038040">
    <property type="component" value="Unplaced"/>
</dbReference>
<dbReference type="AlphaFoldDB" id="A0A158Q2P0"/>
<comment type="similarity">
    <text evidence="4">Belongs to the Cob(I)alamin adenosyltransferase family.</text>
</comment>
<keyword evidence="9" id="KW-1185">Reference proteome</keyword>